<feature type="transmembrane region" description="Helical" evidence="1">
    <location>
        <begin position="12"/>
        <end position="32"/>
    </location>
</feature>
<feature type="transmembrane region" description="Helical" evidence="1">
    <location>
        <begin position="169"/>
        <end position="197"/>
    </location>
</feature>
<dbReference type="Proteomes" id="UP000034607">
    <property type="component" value="Unassembled WGS sequence"/>
</dbReference>
<dbReference type="EMBL" id="LCNM01000014">
    <property type="protein sequence ID" value="KKU55952.1"/>
    <property type="molecule type" value="Genomic_DNA"/>
</dbReference>
<name>A0A0G1RFV7_9BACT</name>
<evidence type="ECO:0000313" key="2">
    <source>
        <dbReference type="EMBL" id="KKU55952.1"/>
    </source>
</evidence>
<reference evidence="2 3" key="1">
    <citation type="journal article" date="2015" name="Nature">
        <title>rRNA introns, odd ribosomes, and small enigmatic genomes across a large radiation of phyla.</title>
        <authorList>
            <person name="Brown C.T."/>
            <person name="Hug L.A."/>
            <person name="Thomas B.C."/>
            <person name="Sharon I."/>
            <person name="Castelle C.J."/>
            <person name="Singh A."/>
            <person name="Wilkins M.J."/>
            <person name="Williams K.H."/>
            <person name="Banfield J.F."/>
        </authorList>
    </citation>
    <scope>NUCLEOTIDE SEQUENCE [LARGE SCALE GENOMIC DNA]</scope>
</reference>
<keyword evidence="1" id="KW-0812">Transmembrane</keyword>
<dbReference type="AlphaFoldDB" id="A0A0G1RFV7"/>
<comment type="caution">
    <text evidence="2">The sequence shown here is derived from an EMBL/GenBank/DDBJ whole genome shotgun (WGS) entry which is preliminary data.</text>
</comment>
<keyword evidence="1" id="KW-1133">Transmembrane helix</keyword>
<protein>
    <submittedName>
        <fullName evidence="2">Uncharacterized protein</fullName>
    </submittedName>
</protein>
<accession>A0A0G1RFV7</accession>
<sequence>MFRRVVNTTGLYLLLTSVWYLLLRIFLSSFSMECLCLPNFNLNSCPYYRKLLLFKVSCECFECVSASAVFHQYLLTLIPPLVLLIIILTIKYFRYLQLSNFYSRLFLFLALWLLGPILAIVMLFISLELFSEQTSAFPAVVSAISLFFIYLICLNFYNRHQLFNVSRKLNILIFTFLFFISPPLFIIYEMFILFFLMGFS</sequence>
<feature type="transmembrane region" description="Helical" evidence="1">
    <location>
        <begin position="73"/>
        <end position="93"/>
    </location>
</feature>
<evidence type="ECO:0000313" key="3">
    <source>
        <dbReference type="Proteomes" id="UP000034607"/>
    </source>
</evidence>
<keyword evidence="1" id="KW-0472">Membrane</keyword>
<feature type="transmembrane region" description="Helical" evidence="1">
    <location>
        <begin position="105"/>
        <end position="125"/>
    </location>
</feature>
<organism evidence="2 3">
    <name type="scientific">Candidatus Amesbacteria bacterium GW2011_GWA2_47_11</name>
    <dbReference type="NCBI Taxonomy" id="1618357"/>
    <lineage>
        <taxon>Bacteria</taxon>
        <taxon>Candidatus Amesiibacteriota</taxon>
    </lineage>
</organism>
<proteinExistence type="predicted"/>
<feature type="transmembrane region" description="Helical" evidence="1">
    <location>
        <begin position="137"/>
        <end position="157"/>
    </location>
</feature>
<evidence type="ECO:0000256" key="1">
    <source>
        <dbReference type="SAM" id="Phobius"/>
    </source>
</evidence>
<gene>
    <name evidence="2" type="ORF">UX78_C0014G0005</name>
</gene>